<comment type="caution">
    <text evidence="4">The sequence shown here is derived from an EMBL/GenBank/DDBJ whole genome shotgun (WGS) entry which is preliminary data.</text>
</comment>
<dbReference type="InterPro" id="IPR035979">
    <property type="entry name" value="RBD_domain_sf"/>
</dbReference>
<evidence type="ECO:0000313" key="5">
    <source>
        <dbReference type="Proteomes" id="UP000708148"/>
    </source>
</evidence>
<dbReference type="Pfam" id="PF00076">
    <property type="entry name" value="RRM_1"/>
    <property type="match status" value="1"/>
</dbReference>
<name>A0A8S1J6V9_9CHLO</name>
<feature type="region of interest" description="Disordered" evidence="2">
    <location>
        <begin position="1"/>
        <end position="101"/>
    </location>
</feature>
<feature type="compositionally biased region" description="Low complexity" evidence="2">
    <location>
        <begin position="1"/>
        <end position="16"/>
    </location>
</feature>
<evidence type="ECO:0000259" key="3">
    <source>
        <dbReference type="PROSITE" id="PS50102"/>
    </source>
</evidence>
<evidence type="ECO:0000256" key="1">
    <source>
        <dbReference type="PROSITE-ProRule" id="PRU00176"/>
    </source>
</evidence>
<evidence type="ECO:0000313" key="4">
    <source>
        <dbReference type="EMBL" id="CAD7699272.1"/>
    </source>
</evidence>
<protein>
    <recommendedName>
        <fullName evidence="3">RRM domain-containing protein</fullName>
    </recommendedName>
</protein>
<evidence type="ECO:0000256" key="2">
    <source>
        <dbReference type="SAM" id="MobiDB-lite"/>
    </source>
</evidence>
<dbReference type="InterPro" id="IPR012677">
    <property type="entry name" value="Nucleotide-bd_a/b_plait_sf"/>
</dbReference>
<dbReference type="PROSITE" id="PS50102">
    <property type="entry name" value="RRM"/>
    <property type="match status" value="1"/>
</dbReference>
<organism evidence="4 5">
    <name type="scientific">Ostreobium quekettii</name>
    <dbReference type="NCBI Taxonomy" id="121088"/>
    <lineage>
        <taxon>Eukaryota</taxon>
        <taxon>Viridiplantae</taxon>
        <taxon>Chlorophyta</taxon>
        <taxon>core chlorophytes</taxon>
        <taxon>Ulvophyceae</taxon>
        <taxon>TCBD clade</taxon>
        <taxon>Bryopsidales</taxon>
        <taxon>Ostreobineae</taxon>
        <taxon>Ostreobiaceae</taxon>
        <taxon>Ostreobium</taxon>
    </lineage>
</organism>
<dbReference type="EMBL" id="CAJHUC010000983">
    <property type="protein sequence ID" value="CAD7699272.1"/>
    <property type="molecule type" value="Genomic_DNA"/>
</dbReference>
<dbReference type="SMART" id="SM00360">
    <property type="entry name" value="RRM"/>
    <property type="match status" value="1"/>
</dbReference>
<gene>
    <name evidence="4" type="ORF">OSTQU699_LOCUS4631</name>
</gene>
<feature type="compositionally biased region" description="Pro residues" evidence="2">
    <location>
        <begin position="17"/>
        <end position="30"/>
    </location>
</feature>
<dbReference type="Proteomes" id="UP000708148">
    <property type="component" value="Unassembled WGS sequence"/>
</dbReference>
<feature type="compositionally biased region" description="Basic and acidic residues" evidence="2">
    <location>
        <begin position="207"/>
        <end position="225"/>
    </location>
</feature>
<feature type="compositionally biased region" description="Low complexity" evidence="2">
    <location>
        <begin position="37"/>
        <end position="71"/>
    </location>
</feature>
<reference evidence="4" key="1">
    <citation type="submission" date="2020-12" db="EMBL/GenBank/DDBJ databases">
        <authorList>
            <person name="Iha C."/>
        </authorList>
    </citation>
    <scope>NUCLEOTIDE SEQUENCE</scope>
</reference>
<keyword evidence="5" id="KW-1185">Reference proteome</keyword>
<accession>A0A8S1J6V9</accession>
<dbReference type="PANTHER" id="PTHR15241">
    <property type="entry name" value="TRANSFORMER-2-RELATED"/>
    <property type="match status" value="1"/>
</dbReference>
<dbReference type="GO" id="GO:0003723">
    <property type="term" value="F:RNA binding"/>
    <property type="evidence" value="ECO:0007669"/>
    <property type="project" value="UniProtKB-UniRule"/>
</dbReference>
<feature type="compositionally biased region" description="Basic residues" evidence="2">
    <location>
        <begin position="72"/>
        <end position="93"/>
    </location>
</feature>
<keyword evidence="1" id="KW-0694">RNA-binding</keyword>
<proteinExistence type="predicted"/>
<dbReference type="PANTHER" id="PTHR15241:SF304">
    <property type="entry name" value="RRM DOMAIN-CONTAINING PROTEIN"/>
    <property type="match status" value="1"/>
</dbReference>
<dbReference type="InterPro" id="IPR000504">
    <property type="entry name" value="RRM_dom"/>
</dbReference>
<sequence>MSSKSSSPPESGEMPTPRGPRPPPNKPPPRASRRPSRSPSTSKSPSKSAKSSKSPSPSRSPSSSGSGSRSRSGGRGRRGRSRSARKSRSRGRSRSVSVPAHHYYRGRSVSLGRYEELAHSTSTVYVAGLAADTDERRLREFFRQYGAVAETKVVLDPETQASRRFGFVKFESTGDADLAVSQAHGKTLDGKTIRCNLARYPPPSKRQRSEREKWRERPRDRRGMR</sequence>
<dbReference type="AlphaFoldDB" id="A0A8S1J6V9"/>
<dbReference type="Gene3D" id="3.30.70.330">
    <property type="match status" value="1"/>
</dbReference>
<dbReference type="OrthoDB" id="515283at2759"/>
<feature type="region of interest" description="Disordered" evidence="2">
    <location>
        <begin position="196"/>
        <end position="225"/>
    </location>
</feature>
<feature type="domain" description="RRM" evidence="3">
    <location>
        <begin position="122"/>
        <end position="200"/>
    </location>
</feature>
<dbReference type="SUPFAM" id="SSF54928">
    <property type="entry name" value="RNA-binding domain, RBD"/>
    <property type="match status" value="1"/>
</dbReference>